<organism evidence="2 3">
    <name type="scientific">Mytilus coruscus</name>
    <name type="common">Sea mussel</name>
    <dbReference type="NCBI Taxonomy" id="42192"/>
    <lineage>
        <taxon>Eukaryota</taxon>
        <taxon>Metazoa</taxon>
        <taxon>Spiralia</taxon>
        <taxon>Lophotrochozoa</taxon>
        <taxon>Mollusca</taxon>
        <taxon>Bivalvia</taxon>
        <taxon>Autobranchia</taxon>
        <taxon>Pteriomorphia</taxon>
        <taxon>Mytilida</taxon>
        <taxon>Mytiloidea</taxon>
        <taxon>Mytilidae</taxon>
        <taxon>Mytilinae</taxon>
        <taxon>Mytilus</taxon>
    </lineage>
</organism>
<name>A0A6J8A664_MYTCO</name>
<dbReference type="EMBL" id="CACVKT020000694">
    <property type="protein sequence ID" value="CAC5361799.1"/>
    <property type="molecule type" value="Genomic_DNA"/>
</dbReference>
<proteinExistence type="predicted"/>
<feature type="region of interest" description="Disordered" evidence="1">
    <location>
        <begin position="130"/>
        <end position="161"/>
    </location>
</feature>
<sequence length="161" mass="18303">MYPVDRSIIPNSKQAPADFNKPEKGNKETTDLDVTIITSNEHQESTIFCLCCGNTLTYTTETELNKPTENPLVSKNLIPKSLADVLLPQGNQSQAKRTSSKIVTEARVITGDEMLQKLQYKHDEAKKLAEEKEKRKTERAIKKEEAEVVKEAKKEEREREN</sequence>
<keyword evidence="3" id="KW-1185">Reference proteome</keyword>
<reference evidence="2 3" key="1">
    <citation type="submission" date="2020-06" db="EMBL/GenBank/DDBJ databases">
        <authorList>
            <person name="Li R."/>
            <person name="Bekaert M."/>
        </authorList>
    </citation>
    <scope>NUCLEOTIDE SEQUENCE [LARGE SCALE GENOMIC DNA]</scope>
    <source>
        <strain evidence="3">wild</strain>
    </source>
</reference>
<dbReference type="OrthoDB" id="6148415at2759"/>
<evidence type="ECO:0000313" key="3">
    <source>
        <dbReference type="Proteomes" id="UP000507470"/>
    </source>
</evidence>
<evidence type="ECO:0000313" key="2">
    <source>
        <dbReference type="EMBL" id="CAC5361799.1"/>
    </source>
</evidence>
<feature type="region of interest" description="Disordered" evidence="1">
    <location>
        <begin position="1"/>
        <end position="27"/>
    </location>
</feature>
<gene>
    <name evidence="2" type="ORF">MCOR_3780</name>
</gene>
<evidence type="ECO:0000256" key="1">
    <source>
        <dbReference type="SAM" id="MobiDB-lite"/>
    </source>
</evidence>
<dbReference type="AlphaFoldDB" id="A0A6J8A664"/>
<protein>
    <submittedName>
        <fullName evidence="2">Uncharacterized protein</fullName>
    </submittedName>
</protein>
<accession>A0A6J8A664</accession>
<dbReference type="Proteomes" id="UP000507470">
    <property type="component" value="Unassembled WGS sequence"/>
</dbReference>